<dbReference type="SUPFAM" id="SSF100950">
    <property type="entry name" value="NagB/RpiA/CoA transferase-like"/>
    <property type="match status" value="1"/>
</dbReference>
<evidence type="ECO:0000313" key="2">
    <source>
        <dbReference type="Proteomes" id="UP001058098"/>
    </source>
</evidence>
<dbReference type="InterPro" id="IPR037171">
    <property type="entry name" value="NagB/RpiA_transferase-like"/>
</dbReference>
<accession>A0ABY5R711</accession>
<name>A0ABY5R711_9HYPH</name>
<organism evidence="1 2">
    <name type="scientific">Mesorhizobium onobrychidis</name>
    <dbReference type="NCBI Taxonomy" id="2775404"/>
    <lineage>
        <taxon>Bacteria</taxon>
        <taxon>Pseudomonadati</taxon>
        <taxon>Pseudomonadota</taxon>
        <taxon>Alphaproteobacteria</taxon>
        <taxon>Hyphomicrobiales</taxon>
        <taxon>Phyllobacteriaceae</taxon>
        <taxon>Mesorhizobium</taxon>
    </lineage>
</organism>
<dbReference type="EMBL" id="CP062229">
    <property type="protein sequence ID" value="UVC19295.1"/>
    <property type="molecule type" value="Genomic_DNA"/>
</dbReference>
<gene>
    <name evidence="1" type="ORF">IHQ72_14225</name>
</gene>
<keyword evidence="2" id="KW-1185">Reference proteome</keyword>
<proteinExistence type="predicted"/>
<protein>
    <submittedName>
        <fullName evidence="1">Uncharacterized protein</fullName>
    </submittedName>
</protein>
<sequence>MPRKQRVFPVEFYWPGRYPDADGKPIDHTLNGQALSPELDDYRNILCRTIASAGTHKHAILLAVAGRVGDGRRNGC</sequence>
<dbReference type="Gene3D" id="3.40.50.1360">
    <property type="match status" value="1"/>
</dbReference>
<dbReference type="RefSeq" id="WP_258124098.1">
    <property type="nucleotide sequence ID" value="NZ_CP062229.1"/>
</dbReference>
<reference evidence="1" key="1">
    <citation type="submission" date="2020-09" db="EMBL/GenBank/DDBJ databases">
        <title>Rhizobia associated with sainfoin plants.</title>
        <authorList>
            <person name="Asharfi S."/>
            <person name="Kuzmanovic N."/>
            <person name="Bunk B."/>
            <person name="Sproeer C."/>
            <person name="Becker M."/>
            <person name="Thuenen T."/>
        </authorList>
    </citation>
    <scope>NUCLEOTIDE SEQUENCE</scope>
    <source>
        <strain evidence="1">OM4</strain>
    </source>
</reference>
<evidence type="ECO:0000313" key="1">
    <source>
        <dbReference type="EMBL" id="UVC19295.1"/>
    </source>
</evidence>
<dbReference type="Proteomes" id="UP001058098">
    <property type="component" value="Chromosome"/>
</dbReference>